<evidence type="ECO:0000313" key="2">
    <source>
        <dbReference type="EMBL" id="KAK3342136.1"/>
    </source>
</evidence>
<proteinExistence type="predicted"/>
<evidence type="ECO:0000256" key="1">
    <source>
        <dbReference type="SAM" id="MobiDB-lite"/>
    </source>
</evidence>
<name>A0AAJ0H7L7_9PEZI</name>
<evidence type="ECO:0000313" key="3">
    <source>
        <dbReference type="Proteomes" id="UP001275084"/>
    </source>
</evidence>
<feature type="region of interest" description="Disordered" evidence="1">
    <location>
        <begin position="121"/>
        <end position="144"/>
    </location>
</feature>
<comment type="caution">
    <text evidence="2">The sequence shown here is derived from an EMBL/GenBank/DDBJ whole genome shotgun (WGS) entry which is preliminary data.</text>
</comment>
<reference evidence="2" key="2">
    <citation type="submission" date="2023-06" db="EMBL/GenBank/DDBJ databases">
        <authorList>
            <consortium name="Lawrence Berkeley National Laboratory"/>
            <person name="Haridas S."/>
            <person name="Hensen N."/>
            <person name="Bonometti L."/>
            <person name="Westerberg I."/>
            <person name="Brannstrom I.O."/>
            <person name="Guillou S."/>
            <person name="Cros-Aarteil S."/>
            <person name="Calhoun S."/>
            <person name="Kuo A."/>
            <person name="Mondo S."/>
            <person name="Pangilinan J."/>
            <person name="Riley R."/>
            <person name="Labutti K."/>
            <person name="Andreopoulos B."/>
            <person name="Lipzen A."/>
            <person name="Chen C."/>
            <person name="Yanf M."/>
            <person name="Daum C."/>
            <person name="Ng V."/>
            <person name="Clum A."/>
            <person name="Steindorff A."/>
            <person name="Ohm R."/>
            <person name="Martin F."/>
            <person name="Silar P."/>
            <person name="Natvig D."/>
            <person name="Lalanne C."/>
            <person name="Gautier V."/>
            <person name="Ament-Velasquez S.L."/>
            <person name="Kruys A."/>
            <person name="Hutchinson M.I."/>
            <person name="Powell A.J."/>
            <person name="Barry K."/>
            <person name="Miller A.N."/>
            <person name="Grigoriev I.V."/>
            <person name="Debuchy R."/>
            <person name="Gladieux P."/>
            <person name="Thoren M.H."/>
            <person name="Johannesson H."/>
        </authorList>
    </citation>
    <scope>NUCLEOTIDE SEQUENCE</scope>
    <source>
        <strain evidence="2">CBS 955.72</strain>
    </source>
</reference>
<protein>
    <submittedName>
        <fullName evidence="2">Uncharacterized protein</fullName>
    </submittedName>
</protein>
<sequence>MASALFTQLLHGTHIVDDYGARADKFIGMRIEQAASAMEPWPHSDCFLHDTCEFLTRATNLLAQIANDIAHGREIDDYVERRIQIMDESDGFSDIDATLVELDRKHSFVKSIARKLDQISSGSTTEWQQIDPKGTPKPSTNAAEEPSIFDDLVTGVTPLSIDPLSLSPPDQLELPLAGSAPFISLVAAPDPLDETDDEEQLEGNGPGQTQEAITGLIDSLSARGKGRHTCPYGSGCKKGGLEADGSIRLFERNSAFKTHLQKHLRMHLCNLPGCKNTKGFVRIDQLTRHQQTVPHGVVPDLTAPATAGHEVGDFLDAEEQILLMVPPDPDHIW</sequence>
<organism evidence="2 3">
    <name type="scientific">Lasiosphaeria hispida</name>
    <dbReference type="NCBI Taxonomy" id="260671"/>
    <lineage>
        <taxon>Eukaryota</taxon>
        <taxon>Fungi</taxon>
        <taxon>Dikarya</taxon>
        <taxon>Ascomycota</taxon>
        <taxon>Pezizomycotina</taxon>
        <taxon>Sordariomycetes</taxon>
        <taxon>Sordariomycetidae</taxon>
        <taxon>Sordariales</taxon>
        <taxon>Lasiosphaeriaceae</taxon>
        <taxon>Lasiosphaeria</taxon>
    </lineage>
</organism>
<keyword evidence="3" id="KW-1185">Reference proteome</keyword>
<gene>
    <name evidence="2" type="ORF">B0T25DRAFT_359878</name>
</gene>
<dbReference type="EMBL" id="JAUIQD010000008">
    <property type="protein sequence ID" value="KAK3342136.1"/>
    <property type="molecule type" value="Genomic_DNA"/>
</dbReference>
<reference evidence="2" key="1">
    <citation type="journal article" date="2023" name="Mol. Phylogenet. Evol.">
        <title>Genome-scale phylogeny and comparative genomics of the fungal order Sordariales.</title>
        <authorList>
            <person name="Hensen N."/>
            <person name="Bonometti L."/>
            <person name="Westerberg I."/>
            <person name="Brannstrom I.O."/>
            <person name="Guillou S."/>
            <person name="Cros-Aarteil S."/>
            <person name="Calhoun S."/>
            <person name="Haridas S."/>
            <person name="Kuo A."/>
            <person name="Mondo S."/>
            <person name="Pangilinan J."/>
            <person name="Riley R."/>
            <person name="LaButti K."/>
            <person name="Andreopoulos B."/>
            <person name="Lipzen A."/>
            <person name="Chen C."/>
            <person name="Yan M."/>
            <person name="Daum C."/>
            <person name="Ng V."/>
            <person name="Clum A."/>
            <person name="Steindorff A."/>
            <person name="Ohm R.A."/>
            <person name="Martin F."/>
            <person name="Silar P."/>
            <person name="Natvig D.O."/>
            <person name="Lalanne C."/>
            <person name="Gautier V."/>
            <person name="Ament-Velasquez S.L."/>
            <person name="Kruys A."/>
            <person name="Hutchinson M.I."/>
            <person name="Powell A.J."/>
            <person name="Barry K."/>
            <person name="Miller A.N."/>
            <person name="Grigoriev I.V."/>
            <person name="Debuchy R."/>
            <person name="Gladieux P."/>
            <person name="Hiltunen Thoren M."/>
            <person name="Johannesson H."/>
        </authorList>
    </citation>
    <scope>NUCLEOTIDE SEQUENCE</scope>
    <source>
        <strain evidence="2">CBS 955.72</strain>
    </source>
</reference>
<dbReference type="AlphaFoldDB" id="A0AAJ0H7L7"/>
<dbReference type="Proteomes" id="UP001275084">
    <property type="component" value="Unassembled WGS sequence"/>
</dbReference>
<accession>A0AAJ0H7L7</accession>